<evidence type="ECO:0000256" key="1">
    <source>
        <dbReference type="SAM" id="MobiDB-lite"/>
    </source>
</evidence>
<gene>
    <name evidence="2" type="ORF">J2W49_003962</name>
</gene>
<reference evidence="2 3" key="1">
    <citation type="submission" date="2023-07" db="EMBL/GenBank/DDBJ databases">
        <title>Sorghum-associated microbial communities from plants grown in Nebraska, USA.</title>
        <authorList>
            <person name="Schachtman D."/>
        </authorList>
    </citation>
    <scope>NUCLEOTIDE SEQUENCE [LARGE SCALE GENOMIC DNA]</scope>
    <source>
        <strain evidence="2 3">4249</strain>
    </source>
</reference>
<evidence type="ECO:0000313" key="2">
    <source>
        <dbReference type="EMBL" id="MDR7151986.1"/>
    </source>
</evidence>
<proteinExistence type="predicted"/>
<dbReference type="RefSeq" id="WP_310320287.1">
    <property type="nucleotide sequence ID" value="NZ_JAVDWU010000009.1"/>
</dbReference>
<accession>A0ABU1WRS0</accession>
<dbReference type="Proteomes" id="UP001265700">
    <property type="component" value="Unassembled WGS sequence"/>
</dbReference>
<comment type="caution">
    <text evidence="2">The sequence shown here is derived from an EMBL/GenBank/DDBJ whole genome shotgun (WGS) entry which is preliminary data.</text>
</comment>
<protein>
    <submittedName>
        <fullName evidence="2">Uncharacterized protein</fullName>
    </submittedName>
</protein>
<name>A0ABU1WRS0_9BURK</name>
<organism evidence="2 3">
    <name type="scientific">Hydrogenophaga palleronii</name>
    <dbReference type="NCBI Taxonomy" id="65655"/>
    <lineage>
        <taxon>Bacteria</taxon>
        <taxon>Pseudomonadati</taxon>
        <taxon>Pseudomonadota</taxon>
        <taxon>Betaproteobacteria</taxon>
        <taxon>Burkholderiales</taxon>
        <taxon>Comamonadaceae</taxon>
        <taxon>Hydrogenophaga</taxon>
    </lineage>
</organism>
<dbReference type="EMBL" id="JAVDWU010000009">
    <property type="protein sequence ID" value="MDR7151986.1"/>
    <property type="molecule type" value="Genomic_DNA"/>
</dbReference>
<sequence length="161" mass="17433">MAKMFPPEDPGVTFGRIGHQAFVNALGTLALARDISVENAAIKVGANVDDLLVFLDARANEGLTEAGRTLVQTFDGRALQAATANIAMRQQAMVSRRWKHQAQRSYPWFLLSNHCFAALASKALRCRSVRLSRSTPNARSRWTTSNGAACSTGAATTWPVS</sequence>
<keyword evidence="3" id="KW-1185">Reference proteome</keyword>
<feature type="region of interest" description="Disordered" evidence="1">
    <location>
        <begin position="137"/>
        <end position="161"/>
    </location>
</feature>
<evidence type="ECO:0000313" key="3">
    <source>
        <dbReference type="Proteomes" id="UP001265700"/>
    </source>
</evidence>